<name>A0A8K2A7J0_9CYAN</name>
<accession>A0A8K2A7J0</accession>
<dbReference type="EMBL" id="WVIC01000011">
    <property type="protein sequence ID" value="NCJ06249.1"/>
    <property type="molecule type" value="Genomic_DNA"/>
</dbReference>
<evidence type="ECO:0000313" key="2">
    <source>
        <dbReference type="Proteomes" id="UP000607397"/>
    </source>
</evidence>
<sequence length="136" mass="15365">MKFSPKSIVSTASLALVQIVSIMIPFSAALAGNLTYTYTACYFQKGNDLSSITWRWGLQQNNSWYQMNGRWIMTPRTGVMTFESQMSQQNIMDSCANSQRYYQLTGYRIVGAYAADDKASKNYQIYTSNGTQLVSK</sequence>
<reference evidence="1" key="1">
    <citation type="submission" date="2019-12" db="EMBL/GenBank/DDBJ databases">
        <title>High-Quality draft genome sequences of three cyanobacteria isolated from the limestone walls of the Old Cathedral of Coimbra.</title>
        <authorList>
            <person name="Tiago I."/>
            <person name="Soares F."/>
            <person name="Portugal A."/>
        </authorList>
    </citation>
    <scope>NUCLEOTIDE SEQUENCE [LARGE SCALE GENOMIC DNA]</scope>
    <source>
        <strain evidence="1">C</strain>
    </source>
</reference>
<organism evidence="1 2">
    <name type="scientific">Petrachloros mirabilis ULC683</name>
    <dbReference type="NCBI Taxonomy" id="2781853"/>
    <lineage>
        <taxon>Bacteria</taxon>
        <taxon>Bacillati</taxon>
        <taxon>Cyanobacteriota</taxon>
        <taxon>Cyanophyceae</taxon>
        <taxon>Synechococcales</taxon>
        <taxon>Petrachlorosaceae</taxon>
        <taxon>Petrachloros</taxon>
        <taxon>Petrachloros mirabilis</taxon>
    </lineage>
</organism>
<dbReference type="Proteomes" id="UP000607397">
    <property type="component" value="Unassembled WGS sequence"/>
</dbReference>
<evidence type="ECO:0000313" key="1">
    <source>
        <dbReference type="EMBL" id="NCJ06249.1"/>
    </source>
</evidence>
<dbReference type="AlphaFoldDB" id="A0A8K2A7J0"/>
<proteinExistence type="predicted"/>
<dbReference type="RefSeq" id="WP_161824733.1">
    <property type="nucleotide sequence ID" value="NZ_WVIC01000011.1"/>
</dbReference>
<comment type="caution">
    <text evidence="1">The sequence shown here is derived from an EMBL/GenBank/DDBJ whole genome shotgun (WGS) entry which is preliminary data.</text>
</comment>
<protein>
    <submittedName>
        <fullName evidence="1">Uncharacterized protein</fullName>
    </submittedName>
</protein>
<keyword evidence="2" id="KW-1185">Reference proteome</keyword>
<gene>
    <name evidence="1" type="ORF">GS597_06905</name>
</gene>